<evidence type="ECO:0000313" key="1">
    <source>
        <dbReference type="EMBL" id="ETO71649.1"/>
    </source>
</evidence>
<reference evidence="1 2" key="1">
    <citation type="submission" date="2013-11" db="EMBL/GenBank/DDBJ databases">
        <title>The Genome Sequence of Phytophthora parasitica P1976.</title>
        <authorList>
            <consortium name="The Broad Institute Genomics Platform"/>
            <person name="Russ C."/>
            <person name="Tyler B."/>
            <person name="Panabieres F."/>
            <person name="Shan W."/>
            <person name="Tripathy S."/>
            <person name="Grunwald N."/>
            <person name="Machado M."/>
            <person name="Johnson C.S."/>
            <person name="Walker B."/>
            <person name="Young S."/>
            <person name="Zeng Q."/>
            <person name="Gargeya S."/>
            <person name="Fitzgerald M."/>
            <person name="Haas B."/>
            <person name="Abouelleil A."/>
            <person name="Allen A.W."/>
            <person name="Alvarado L."/>
            <person name="Arachchi H.M."/>
            <person name="Berlin A.M."/>
            <person name="Chapman S.B."/>
            <person name="Gainer-Dewar J."/>
            <person name="Goldberg J."/>
            <person name="Griggs A."/>
            <person name="Gujja S."/>
            <person name="Hansen M."/>
            <person name="Howarth C."/>
            <person name="Imamovic A."/>
            <person name="Ireland A."/>
            <person name="Larimer J."/>
            <person name="McCowan C."/>
            <person name="Murphy C."/>
            <person name="Pearson M."/>
            <person name="Poon T.W."/>
            <person name="Priest M."/>
            <person name="Roberts A."/>
            <person name="Saif S."/>
            <person name="Shea T."/>
            <person name="Sisk P."/>
            <person name="Sykes S."/>
            <person name="Wortman J."/>
            <person name="Nusbaum C."/>
            <person name="Birren B."/>
        </authorList>
    </citation>
    <scope>NUCLEOTIDE SEQUENCE [LARGE SCALE GENOMIC DNA]</scope>
    <source>
        <strain evidence="1 2">P1976</strain>
    </source>
</reference>
<evidence type="ECO:0000313" key="2">
    <source>
        <dbReference type="Proteomes" id="UP000028582"/>
    </source>
</evidence>
<accession>A0A080ZYD8</accession>
<proteinExistence type="predicted"/>
<dbReference type="EMBL" id="ANJA01002157">
    <property type="protein sequence ID" value="ETO71649.1"/>
    <property type="molecule type" value="Genomic_DNA"/>
</dbReference>
<gene>
    <name evidence="1" type="ORF">F444_12038</name>
</gene>
<dbReference type="Proteomes" id="UP000028582">
    <property type="component" value="Unassembled WGS sequence"/>
</dbReference>
<dbReference type="AlphaFoldDB" id="A0A080ZYD8"/>
<name>A0A080ZYD8_PHYNI</name>
<comment type="caution">
    <text evidence="1">The sequence shown here is derived from an EMBL/GenBank/DDBJ whole genome shotgun (WGS) entry which is preliminary data.</text>
</comment>
<organism evidence="1 2">
    <name type="scientific">Phytophthora nicotianae P1976</name>
    <dbReference type="NCBI Taxonomy" id="1317066"/>
    <lineage>
        <taxon>Eukaryota</taxon>
        <taxon>Sar</taxon>
        <taxon>Stramenopiles</taxon>
        <taxon>Oomycota</taxon>
        <taxon>Peronosporomycetes</taxon>
        <taxon>Peronosporales</taxon>
        <taxon>Peronosporaceae</taxon>
        <taxon>Phytophthora</taxon>
    </lineage>
</organism>
<protein>
    <submittedName>
        <fullName evidence="1">Uncharacterized protein</fullName>
    </submittedName>
</protein>
<sequence length="93" mass="10656">MMNALDANDVELVRWLHETILDEDNERKFDHETRFSLRNGDGEIAEILMSKGRCVLDYASCERVKMIEMLVPEVNTPEFVVGDQDGINRNVSA</sequence>